<proteinExistence type="predicted"/>
<evidence type="ECO:0000313" key="4">
    <source>
        <dbReference type="Proteomes" id="UP000587527"/>
    </source>
</evidence>
<dbReference type="Gene3D" id="1.20.1260.10">
    <property type="match status" value="1"/>
</dbReference>
<dbReference type="PANTHER" id="PTHR36933:SF1">
    <property type="entry name" value="SLL0788 PROTEIN"/>
    <property type="match status" value="1"/>
</dbReference>
<gene>
    <name evidence="3" type="ORF">F4553_002413</name>
</gene>
<dbReference type="AlphaFoldDB" id="A0A841BL68"/>
<comment type="caution">
    <text evidence="3">The sequence shown here is derived from an EMBL/GenBank/DDBJ whole genome shotgun (WGS) entry which is preliminary data.</text>
</comment>
<dbReference type="Pfam" id="PF03713">
    <property type="entry name" value="DUF305"/>
    <property type="match status" value="1"/>
</dbReference>
<keyword evidence="1" id="KW-0732">Signal</keyword>
<feature type="signal peptide" evidence="1">
    <location>
        <begin position="1"/>
        <end position="20"/>
    </location>
</feature>
<dbReference type="InterPro" id="IPR005183">
    <property type="entry name" value="DUF305_CopM-like"/>
</dbReference>
<protein>
    <submittedName>
        <fullName evidence="3">Uncharacterized protein (DUF305 family)</fullName>
    </submittedName>
</protein>
<feature type="domain" description="DUF305" evidence="2">
    <location>
        <begin position="54"/>
        <end position="182"/>
    </location>
</feature>
<dbReference type="InterPro" id="IPR012347">
    <property type="entry name" value="Ferritin-like"/>
</dbReference>
<dbReference type="RefSeq" id="WP_184835396.1">
    <property type="nucleotide sequence ID" value="NZ_JACHMN010000002.1"/>
</dbReference>
<feature type="chain" id="PRO_5039014982" evidence="1">
    <location>
        <begin position="21"/>
        <end position="186"/>
    </location>
</feature>
<dbReference type="Proteomes" id="UP000587527">
    <property type="component" value="Unassembled WGS sequence"/>
</dbReference>
<dbReference type="EMBL" id="JACHMN010000002">
    <property type="protein sequence ID" value="MBB5869034.1"/>
    <property type="molecule type" value="Genomic_DNA"/>
</dbReference>
<evidence type="ECO:0000259" key="2">
    <source>
        <dbReference type="Pfam" id="PF03713"/>
    </source>
</evidence>
<accession>A0A841BL68</accession>
<organism evidence="3 4">
    <name type="scientific">Allocatelliglobosispora scoriae</name>
    <dbReference type="NCBI Taxonomy" id="643052"/>
    <lineage>
        <taxon>Bacteria</taxon>
        <taxon>Bacillati</taxon>
        <taxon>Actinomycetota</taxon>
        <taxon>Actinomycetes</taxon>
        <taxon>Micromonosporales</taxon>
        <taxon>Micromonosporaceae</taxon>
        <taxon>Allocatelliglobosispora</taxon>
    </lineage>
</organism>
<dbReference type="PANTHER" id="PTHR36933">
    <property type="entry name" value="SLL0788 PROTEIN"/>
    <property type="match status" value="1"/>
</dbReference>
<name>A0A841BL68_9ACTN</name>
<reference evidence="3 4" key="1">
    <citation type="submission" date="2020-08" db="EMBL/GenBank/DDBJ databases">
        <title>Sequencing the genomes of 1000 actinobacteria strains.</title>
        <authorList>
            <person name="Klenk H.-P."/>
        </authorList>
    </citation>
    <scope>NUCLEOTIDE SEQUENCE [LARGE SCALE GENOMIC DNA]</scope>
    <source>
        <strain evidence="3 4">DSM 45362</strain>
    </source>
</reference>
<evidence type="ECO:0000256" key="1">
    <source>
        <dbReference type="SAM" id="SignalP"/>
    </source>
</evidence>
<keyword evidence="4" id="KW-1185">Reference proteome</keyword>
<evidence type="ECO:0000313" key="3">
    <source>
        <dbReference type="EMBL" id="MBB5869034.1"/>
    </source>
</evidence>
<sequence length="186" mass="19111">MRFKLLAGLALIAALAPGCASPAPAPTATASTAAPVAVAGGTDLAWTQLTLALDEHALQILELAPERAADAKLKAFAAEVAAAHRDEAAELKRMLVEIQAPPGNPHEGHVMPGMVTPEALAAMRASSGAAFDALLTTSLREHLSQCLSLAKSEQKAGSQPAVKALAMAIEKDRGSALERLTALTPR</sequence>